<dbReference type="Proteomes" id="UP001558652">
    <property type="component" value="Unassembled WGS sequence"/>
</dbReference>
<keyword evidence="2" id="KW-1185">Reference proteome</keyword>
<sequence>MANMHPNEIWETFFFTTPSTPENIMSVDGYAFSSPCCAFLTYFSRDSAAMAQHALHEKRTLPGEPSYRETSTGEGHHRLSRLGVLGYEHIIFSVCLCRKSRATSQTISNNRVKRLPGFEKVARHPAVGAGVGQGGGESARRVSRPLLQQVSGKSLCQNGAAGVGRKQDIHHVMVTRSEIMLNPPPQPFTNTLDLYSGKSVYVLLLGKDWSLDEEVKETVEKWPSEEPNVFEGLDKLVPRLKKSN</sequence>
<evidence type="ECO:0000313" key="2">
    <source>
        <dbReference type="Proteomes" id="UP001558652"/>
    </source>
</evidence>
<dbReference type="AlphaFoldDB" id="A0ABD0YNG4"/>
<reference evidence="1 2" key="1">
    <citation type="submission" date="2024-07" db="EMBL/GenBank/DDBJ databases">
        <title>Chromosome-level genome assembly of the water stick insect Ranatra chinensis (Heteroptera: Nepidae).</title>
        <authorList>
            <person name="Liu X."/>
        </authorList>
    </citation>
    <scope>NUCLEOTIDE SEQUENCE [LARGE SCALE GENOMIC DNA]</scope>
    <source>
        <strain evidence="1">Cailab_2021Rc</strain>
        <tissue evidence="1">Muscle</tissue>
    </source>
</reference>
<gene>
    <name evidence="1" type="ORF">AAG570_010719</name>
</gene>
<accession>A0ABD0YNG4</accession>
<comment type="caution">
    <text evidence="1">The sequence shown here is derived from an EMBL/GenBank/DDBJ whole genome shotgun (WGS) entry which is preliminary data.</text>
</comment>
<name>A0ABD0YNG4_9HEMI</name>
<dbReference type="EMBL" id="JBFDAA010000005">
    <property type="protein sequence ID" value="KAL1132767.1"/>
    <property type="molecule type" value="Genomic_DNA"/>
</dbReference>
<protein>
    <submittedName>
        <fullName evidence="1">Uncharacterized protein</fullName>
    </submittedName>
</protein>
<organism evidence="1 2">
    <name type="scientific">Ranatra chinensis</name>
    <dbReference type="NCBI Taxonomy" id="642074"/>
    <lineage>
        <taxon>Eukaryota</taxon>
        <taxon>Metazoa</taxon>
        <taxon>Ecdysozoa</taxon>
        <taxon>Arthropoda</taxon>
        <taxon>Hexapoda</taxon>
        <taxon>Insecta</taxon>
        <taxon>Pterygota</taxon>
        <taxon>Neoptera</taxon>
        <taxon>Paraneoptera</taxon>
        <taxon>Hemiptera</taxon>
        <taxon>Heteroptera</taxon>
        <taxon>Panheteroptera</taxon>
        <taxon>Nepomorpha</taxon>
        <taxon>Nepidae</taxon>
        <taxon>Ranatrinae</taxon>
        <taxon>Ranatra</taxon>
    </lineage>
</organism>
<evidence type="ECO:0000313" key="1">
    <source>
        <dbReference type="EMBL" id="KAL1132767.1"/>
    </source>
</evidence>
<proteinExistence type="predicted"/>